<dbReference type="GeneTree" id="ENSGT01140000286521"/>
<evidence type="ECO:0000256" key="1">
    <source>
        <dbReference type="SAM" id="Phobius"/>
    </source>
</evidence>
<protein>
    <submittedName>
        <fullName evidence="2">Uncharacterized protein</fullName>
    </submittedName>
</protein>
<sequence>IMSNVECLFMCLLAIYMYSLQKCLFMSSAIFNWIIWFFSVELHKFFTYFGYYFFIQYGICKYLLLESHFRPVDSFRLNQTLSESPHKVLVFIV</sequence>
<dbReference type="Ensembl" id="ENSPLOT00000004032.1">
    <property type="protein sequence ID" value="ENSPLOP00000003662.1"/>
    <property type="gene ID" value="ENSPLOG00000002651.1"/>
</dbReference>
<reference evidence="2" key="2">
    <citation type="submission" date="2025-08" db="UniProtKB">
        <authorList>
            <consortium name="Ensembl"/>
        </authorList>
    </citation>
    <scope>IDENTIFICATION</scope>
</reference>
<dbReference type="AlphaFoldDB" id="A0A8C8WHZ2"/>
<dbReference type="Proteomes" id="UP000694399">
    <property type="component" value="Chromosome X"/>
</dbReference>
<name>A0A8C8WHZ2_PANLE</name>
<feature type="transmembrane region" description="Helical" evidence="1">
    <location>
        <begin position="7"/>
        <end position="39"/>
    </location>
</feature>
<reference evidence="2" key="1">
    <citation type="journal article" date="2019" name="bioRxiv">
        <title>Long live the king: chromosome-level assembly of the lion (Panthera leo) using linked-read, Hi-C, and long read data.</title>
        <authorList>
            <person name="Armstrong E.E."/>
            <person name="Taylor R.W."/>
            <person name="Miller D.E."/>
            <person name="Kaelin C."/>
            <person name="Barsh G."/>
            <person name="Hadly E.A."/>
            <person name="Petrov D."/>
        </authorList>
    </citation>
    <scope>NUCLEOTIDE SEQUENCE [LARGE SCALE GENOMIC DNA]</scope>
</reference>
<accession>A0A8C8WHZ2</accession>
<keyword evidence="1" id="KW-0472">Membrane</keyword>
<proteinExistence type="predicted"/>
<keyword evidence="1" id="KW-1133">Transmembrane helix</keyword>
<keyword evidence="3" id="KW-1185">Reference proteome</keyword>
<evidence type="ECO:0000313" key="3">
    <source>
        <dbReference type="Proteomes" id="UP000694399"/>
    </source>
</evidence>
<keyword evidence="1" id="KW-0812">Transmembrane</keyword>
<evidence type="ECO:0000313" key="2">
    <source>
        <dbReference type="Ensembl" id="ENSPLOP00000003662.1"/>
    </source>
</evidence>
<reference evidence="2" key="3">
    <citation type="submission" date="2025-09" db="UniProtKB">
        <authorList>
            <consortium name="Ensembl"/>
        </authorList>
    </citation>
    <scope>IDENTIFICATION</scope>
</reference>
<organism evidence="2 3">
    <name type="scientific">Panthera leo</name>
    <name type="common">Lion</name>
    <dbReference type="NCBI Taxonomy" id="9689"/>
    <lineage>
        <taxon>Eukaryota</taxon>
        <taxon>Metazoa</taxon>
        <taxon>Chordata</taxon>
        <taxon>Craniata</taxon>
        <taxon>Vertebrata</taxon>
        <taxon>Euteleostomi</taxon>
        <taxon>Mammalia</taxon>
        <taxon>Eutheria</taxon>
        <taxon>Laurasiatheria</taxon>
        <taxon>Carnivora</taxon>
        <taxon>Feliformia</taxon>
        <taxon>Felidae</taxon>
        <taxon>Pantherinae</taxon>
        <taxon>Panthera</taxon>
    </lineage>
</organism>